<evidence type="ECO:0000313" key="2">
    <source>
        <dbReference type="EMBL" id="TQL91051.1"/>
    </source>
</evidence>
<dbReference type="InterPro" id="IPR017517">
    <property type="entry name" value="Maleyloyr_isom"/>
</dbReference>
<dbReference type="NCBIfam" id="TIGR03083">
    <property type="entry name" value="maleylpyruvate isomerase family mycothiol-dependent enzyme"/>
    <property type="match status" value="1"/>
</dbReference>
<reference evidence="2 3" key="1">
    <citation type="submission" date="2019-06" db="EMBL/GenBank/DDBJ databases">
        <title>Sequencing the genomes of 1000 actinobacteria strains.</title>
        <authorList>
            <person name="Klenk H.-P."/>
        </authorList>
    </citation>
    <scope>NUCLEOTIDE SEQUENCE [LARGE SCALE GENOMIC DNA]</scope>
    <source>
        <strain evidence="2 3">DSM 102200</strain>
    </source>
</reference>
<name>A0A543C1U9_9ACTN</name>
<protein>
    <submittedName>
        <fullName evidence="2">Uncharacterized protein (TIGR03085 family)</fullName>
    </submittedName>
</protein>
<comment type="caution">
    <text evidence="2">The sequence shown here is derived from an EMBL/GenBank/DDBJ whole genome shotgun (WGS) entry which is preliminary data.</text>
</comment>
<keyword evidence="3" id="KW-1185">Reference proteome</keyword>
<dbReference type="SUPFAM" id="SSF109854">
    <property type="entry name" value="DinB/YfiT-like putative metalloenzymes"/>
    <property type="match status" value="1"/>
</dbReference>
<dbReference type="AlphaFoldDB" id="A0A543C1U9"/>
<dbReference type="GO" id="GO:0046872">
    <property type="term" value="F:metal ion binding"/>
    <property type="evidence" value="ECO:0007669"/>
    <property type="project" value="InterPro"/>
</dbReference>
<evidence type="ECO:0000313" key="3">
    <source>
        <dbReference type="Proteomes" id="UP000316096"/>
    </source>
</evidence>
<evidence type="ECO:0000259" key="1">
    <source>
        <dbReference type="Pfam" id="PF11716"/>
    </source>
</evidence>
<gene>
    <name evidence="2" type="ORF">FB559_8374</name>
</gene>
<dbReference type="NCBIfam" id="TIGR03085">
    <property type="entry name" value="TIGR03085 family metal-binding protein"/>
    <property type="match status" value="1"/>
</dbReference>
<dbReference type="InterPro" id="IPR024344">
    <property type="entry name" value="MDMPI_metal-binding"/>
</dbReference>
<proteinExistence type="predicted"/>
<dbReference type="EMBL" id="VFOZ01000002">
    <property type="protein sequence ID" value="TQL91051.1"/>
    <property type="molecule type" value="Genomic_DNA"/>
</dbReference>
<dbReference type="InterPro" id="IPR017519">
    <property type="entry name" value="CHP03085"/>
</dbReference>
<feature type="domain" description="Mycothiol-dependent maleylpyruvate isomerase metal-binding" evidence="1">
    <location>
        <begin position="15"/>
        <end position="72"/>
    </location>
</feature>
<organism evidence="2 3">
    <name type="scientific">Actinoallomurus bryophytorum</name>
    <dbReference type="NCBI Taxonomy" id="1490222"/>
    <lineage>
        <taxon>Bacteria</taxon>
        <taxon>Bacillati</taxon>
        <taxon>Actinomycetota</taxon>
        <taxon>Actinomycetes</taxon>
        <taxon>Streptosporangiales</taxon>
        <taxon>Thermomonosporaceae</taxon>
        <taxon>Actinoallomurus</taxon>
    </lineage>
</organism>
<dbReference type="InterPro" id="IPR034660">
    <property type="entry name" value="DinB/YfiT-like"/>
</dbReference>
<accession>A0A543C1U9</accession>
<dbReference type="Proteomes" id="UP000316096">
    <property type="component" value="Unassembled WGS sequence"/>
</dbReference>
<dbReference type="Pfam" id="PF11716">
    <property type="entry name" value="MDMPI_N"/>
    <property type="match status" value="1"/>
</dbReference>
<sequence>MTMADQNWAQIERQALCDLLIETGPDAPTLCEGWTTGDLAAHLLIRERRPDAAAGAMLPFLEGYSERVRRQALERTPFPQLVELIRQGPPTLSLFGLPGVDGLANTVEFFVHHEDARRGLPGREPRRPPAELEELLWRRLKMGRFALRRLPVEITMAEPGGRTQRLTKGGPQVRVHGLPSELTLWTMGRKEAARVELTGEADAVNLLSQSRWAV</sequence>